<protein>
    <submittedName>
        <fullName evidence="1">Uncharacterized protein</fullName>
    </submittedName>
</protein>
<evidence type="ECO:0000313" key="2">
    <source>
        <dbReference type="Proteomes" id="UP001596166"/>
    </source>
</evidence>
<sequence length="167" mass="18768">MSDRLPASADMRRQFIISCGRSAVTSLSDDPFAPIFLENSLHLERLISDYGVLRQQFVQRHGMASGLLANHKVAALYIWLLSKIDPSSLFLFPANAPLGVRRLALVNMMHAVVVGALQILPERVDSELQADLEYCLLKETPENLEWLCFAMHALCRLSGKATNLRRY</sequence>
<accession>A0ABW0GGM7</accession>
<dbReference type="EMBL" id="JBHSLC010000119">
    <property type="protein sequence ID" value="MFC5359974.1"/>
    <property type="molecule type" value="Genomic_DNA"/>
</dbReference>
<organism evidence="1 2">
    <name type="scientific">Azospirillum himalayense</name>
    <dbReference type="NCBI Taxonomy" id="654847"/>
    <lineage>
        <taxon>Bacteria</taxon>
        <taxon>Pseudomonadati</taxon>
        <taxon>Pseudomonadota</taxon>
        <taxon>Alphaproteobacteria</taxon>
        <taxon>Rhodospirillales</taxon>
        <taxon>Azospirillaceae</taxon>
        <taxon>Azospirillum</taxon>
    </lineage>
</organism>
<comment type="caution">
    <text evidence="1">The sequence shown here is derived from an EMBL/GenBank/DDBJ whole genome shotgun (WGS) entry which is preliminary data.</text>
</comment>
<evidence type="ECO:0000313" key="1">
    <source>
        <dbReference type="EMBL" id="MFC5359974.1"/>
    </source>
</evidence>
<gene>
    <name evidence="1" type="ORF">ACFPMG_33770</name>
</gene>
<dbReference type="Proteomes" id="UP001596166">
    <property type="component" value="Unassembled WGS sequence"/>
</dbReference>
<dbReference type="RefSeq" id="WP_377000352.1">
    <property type="nucleotide sequence ID" value="NZ_JBHSLC010000119.1"/>
</dbReference>
<reference evidence="2" key="1">
    <citation type="journal article" date="2019" name="Int. J. Syst. Evol. Microbiol.">
        <title>The Global Catalogue of Microorganisms (GCM) 10K type strain sequencing project: providing services to taxonomists for standard genome sequencing and annotation.</title>
        <authorList>
            <consortium name="The Broad Institute Genomics Platform"/>
            <consortium name="The Broad Institute Genome Sequencing Center for Infectious Disease"/>
            <person name="Wu L."/>
            <person name="Ma J."/>
        </authorList>
    </citation>
    <scope>NUCLEOTIDE SEQUENCE [LARGE SCALE GENOMIC DNA]</scope>
    <source>
        <strain evidence="2">CCUG 58760</strain>
    </source>
</reference>
<name>A0ABW0GGM7_9PROT</name>
<proteinExistence type="predicted"/>
<keyword evidence="2" id="KW-1185">Reference proteome</keyword>